<reference evidence="2 3" key="1">
    <citation type="submission" date="2023-07" db="EMBL/GenBank/DDBJ databases">
        <title>Sorghum-associated microbial communities from plants grown in Nebraska, USA.</title>
        <authorList>
            <person name="Schachtman D."/>
        </authorList>
    </citation>
    <scope>NUCLEOTIDE SEQUENCE [LARGE SCALE GENOMIC DNA]</scope>
    <source>
        <strain evidence="2 3">3262</strain>
    </source>
</reference>
<evidence type="ECO:0000313" key="2">
    <source>
        <dbReference type="EMBL" id="MDR6942669.1"/>
    </source>
</evidence>
<dbReference type="Proteomes" id="UP001247620">
    <property type="component" value="Unassembled WGS sequence"/>
</dbReference>
<feature type="chain" id="PRO_5046157252" evidence="1">
    <location>
        <begin position="24"/>
        <end position="181"/>
    </location>
</feature>
<keyword evidence="3" id="KW-1185">Reference proteome</keyword>
<dbReference type="RefSeq" id="WP_310096093.1">
    <property type="nucleotide sequence ID" value="NZ_JAVDUU010000002.1"/>
</dbReference>
<sequence>MKKSVFLIVSVFSFLFFTQSAKADEPNLKNIRKQLRLAINDSKTTDSLYKSLNEVKNRPAIIDGFIAGLQALKAKHAWNPYSKIKYLKNCEKTFQKAIEADPHNIEIRFMRFSIEDSVPGFLGFNKNLHTDSEEIIAQLDKKNYGTADKVLTIEIIKYLANSRRCTPAQIAELNKNLAVLK</sequence>
<accession>A0ABU1TBA5</accession>
<evidence type="ECO:0000313" key="3">
    <source>
        <dbReference type="Proteomes" id="UP001247620"/>
    </source>
</evidence>
<gene>
    <name evidence="2" type="ORF">J2W55_002511</name>
</gene>
<organism evidence="2 3">
    <name type="scientific">Mucilaginibacter pocheonensis</name>
    <dbReference type="NCBI Taxonomy" id="398050"/>
    <lineage>
        <taxon>Bacteria</taxon>
        <taxon>Pseudomonadati</taxon>
        <taxon>Bacteroidota</taxon>
        <taxon>Sphingobacteriia</taxon>
        <taxon>Sphingobacteriales</taxon>
        <taxon>Sphingobacteriaceae</taxon>
        <taxon>Mucilaginibacter</taxon>
    </lineage>
</organism>
<comment type="caution">
    <text evidence="2">The sequence shown here is derived from an EMBL/GenBank/DDBJ whole genome shotgun (WGS) entry which is preliminary data.</text>
</comment>
<protein>
    <submittedName>
        <fullName evidence="2">Uncharacterized protein</fullName>
    </submittedName>
</protein>
<name>A0ABU1TBA5_9SPHI</name>
<keyword evidence="1" id="KW-0732">Signal</keyword>
<dbReference type="EMBL" id="JAVDUU010000002">
    <property type="protein sequence ID" value="MDR6942669.1"/>
    <property type="molecule type" value="Genomic_DNA"/>
</dbReference>
<evidence type="ECO:0000256" key="1">
    <source>
        <dbReference type="SAM" id="SignalP"/>
    </source>
</evidence>
<proteinExistence type="predicted"/>
<feature type="signal peptide" evidence="1">
    <location>
        <begin position="1"/>
        <end position="23"/>
    </location>
</feature>